<feature type="transmembrane region" description="Helical" evidence="7">
    <location>
        <begin position="146"/>
        <end position="170"/>
    </location>
</feature>
<feature type="transmembrane region" description="Helical" evidence="7">
    <location>
        <begin position="59"/>
        <end position="81"/>
    </location>
</feature>
<feature type="transmembrane region" description="Helical" evidence="7">
    <location>
        <begin position="419"/>
        <end position="442"/>
    </location>
</feature>
<keyword evidence="5 7" id="KW-1133">Transmembrane helix</keyword>
<keyword evidence="4 7" id="KW-0812">Transmembrane</keyword>
<sequence>MIGAFAQLSPETITIIMFGALFVGVLTGFPLAIPIGGVGVITGFLLFGPNSFDLIYSRVYAIVTDYGLMAVPLFVFMGNMLEKSGIAERMYKALYLWFGGFRGGLAIVSIIIGTVMAASVGIIAASITMLTLVALPAMIERGYDKGLATGAICAGGSLGILIPPSIMLIVYGPVARISVGKLFMAAFVPGLVLSGLYMVYITIRCLMKPSLAPVVPVEERRDSFYHKSMLVLQTVAPTAILILSVLGAIYFGVAAPTEAAAVGAVVATLLTLAYRRLTIPVLMDVALSTIKLTGMVLLIASASTTFVSVFLSAGGGAVVEDFILGFPGGRWVVFTMIMVICFILGAFIDWIGIIFVMVPILAPIIPKLGFDPLWFAMMVIVNLQMSFLTPPFAYAMFFLKGAAKPELGISTNDIIRGMIPYVFIVMVVLLLMIAYPQIALWLPSTM</sequence>
<dbReference type="OrthoDB" id="370245at2"/>
<comment type="caution">
    <text evidence="9">The sequence shown here is derived from an EMBL/GenBank/DDBJ whole genome shotgun (WGS) entry which is preliminary data.</text>
</comment>
<dbReference type="Proteomes" id="UP000192343">
    <property type="component" value="Unassembled WGS sequence"/>
</dbReference>
<dbReference type="PANTHER" id="PTHR33362">
    <property type="entry name" value="SIALIC ACID TRAP TRANSPORTER PERMEASE PROTEIN SIAT-RELATED"/>
    <property type="match status" value="1"/>
</dbReference>
<feature type="transmembrane region" description="Helical" evidence="7">
    <location>
        <begin position="230"/>
        <end position="253"/>
    </location>
</feature>
<evidence type="ECO:0000256" key="6">
    <source>
        <dbReference type="ARBA" id="ARBA00023136"/>
    </source>
</evidence>
<evidence type="ECO:0000256" key="3">
    <source>
        <dbReference type="ARBA" id="ARBA00022519"/>
    </source>
</evidence>
<keyword evidence="2" id="KW-1003">Cell membrane</keyword>
<gene>
    <name evidence="9" type="ORF">B4O97_10160</name>
</gene>
<dbReference type="PANTHER" id="PTHR33362:SF7">
    <property type="entry name" value="SLL1103 PROTEIN"/>
    <property type="match status" value="1"/>
</dbReference>
<evidence type="ECO:0000256" key="7">
    <source>
        <dbReference type="SAM" id="Phobius"/>
    </source>
</evidence>
<dbReference type="AlphaFoldDB" id="A0A1Y1RXI2"/>
<dbReference type="GO" id="GO:0005886">
    <property type="term" value="C:plasma membrane"/>
    <property type="evidence" value="ECO:0007669"/>
    <property type="project" value="UniProtKB-SubCell"/>
</dbReference>
<feature type="transmembrane region" description="Helical" evidence="7">
    <location>
        <begin position="331"/>
        <end position="361"/>
    </location>
</feature>
<organism evidence="9 10">
    <name type="scientific">Marispirochaeta aestuarii</name>
    <dbReference type="NCBI Taxonomy" id="1963862"/>
    <lineage>
        <taxon>Bacteria</taxon>
        <taxon>Pseudomonadati</taxon>
        <taxon>Spirochaetota</taxon>
        <taxon>Spirochaetia</taxon>
        <taxon>Spirochaetales</taxon>
        <taxon>Spirochaetaceae</taxon>
        <taxon>Marispirochaeta</taxon>
    </lineage>
</organism>
<keyword evidence="3" id="KW-0997">Cell inner membrane</keyword>
<feature type="transmembrane region" description="Helical" evidence="7">
    <location>
        <begin position="182"/>
        <end position="203"/>
    </location>
</feature>
<name>A0A1Y1RXI2_9SPIO</name>
<dbReference type="InterPro" id="IPR004681">
    <property type="entry name" value="TRAP_DctM"/>
</dbReference>
<keyword evidence="10" id="KW-1185">Reference proteome</keyword>
<dbReference type="GO" id="GO:0022857">
    <property type="term" value="F:transmembrane transporter activity"/>
    <property type="evidence" value="ECO:0007669"/>
    <property type="project" value="TreeGrafter"/>
</dbReference>
<evidence type="ECO:0000256" key="4">
    <source>
        <dbReference type="ARBA" id="ARBA00022692"/>
    </source>
</evidence>
<feature type="transmembrane region" description="Helical" evidence="7">
    <location>
        <begin position="93"/>
        <end position="112"/>
    </location>
</feature>
<feature type="transmembrane region" description="Helical" evidence="7">
    <location>
        <begin position="21"/>
        <end position="47"/>
    </location>
</feature>
<dbReference type="Pfam" id="PF06808">
    <property type="entry name" value="DctM"/>
    <property type="match status" value="1"/>
</dbReference>
<evidence type="ECO:0000256" key="2">
    <source>
        <dbReference type="ARBA" id="ARBA00022475"/>
    </source>
</evidence>
<dbReference type="RefSeq" id="WP_083050558.1">
    <property type="nucleotide sequence ID" value="NZ_MWQY01000010.1"/>
</dbReference>
<protein>
    <submittedName>
        <fullName evidence="9">C4-dicarboxylate ABC transporter</fullName>
    </submittedName>
</protein>
<dbReference type="PIRSF" id="PIRSF006066">
    <property type="entry name" value="HI0050"/>
    <property type="match status" value="1"/>
</dbReference>
<dbReference type="NCBIfam" id="TIGR00786">
    <property type="entry name" value="dctM"/>
    <property type="match status" value="1"/>
</dbReference>
<proteinExistence type="predicted"/>
<evidence type="ECO:0000313" key="9">
    <source>
        <dbReference type="EMBL" id="ORC35092.1"/>
    </source>
</evidence>
<dbReference type="STRING" id="1963862.B4O97_10160"/>
<evidence type="ECO:0000256" key="5">
    <source>
        <dbReference type="ARBA" id="ARBA00022989"/>
    </source>
</evidence>
<feature type="domain" description="TRAP C4-dicarboxylate transport system permease DctM subunit" evidence="8">
    <location>
        <begin position="18"/>
        <end position="438"/>
    </location>
</feature>
<accession>A0A1Y1RXI2</accession>
<feature type="transmembrane region" description="Helical" evidence="7">
    <location>
        <begin position="373"/>
        <end position="399"/>
    </location>
</feature>
<evidence type="ECO:0000256" key="1">
    <source>
        <dbReference type="ARBA" id="ARBA00004429"/>
    </source>
</evidence>
<dbReference type="EMBL" id="MWQY01000010">
    <property type="protein sequence ID" value="ORC35092.1"/>
    <property type="molecule type" value="Genomic_DNA"/>
</dbReference>
<evidence type="ECO:0000313" key="10">
    <source>
        <dbReference type="Proteomes" id="UP000192343"/>
    </source>
</evidence>
<dbReference type="InterPro" id="IPR010656">
    <property type="entry name" value="DctM"/>
</dbReference>
<feature type="transmembrane region" description="Helical" evidence="7">
    <location>
        <begin position="259"/>
        <end position="277"/>
    </location>
</feature>
<feature type="transmembrane region" description="Helical" evidence="7">
    <location>
        <begin position="289"/>
        <end position="311"/>
    </location>
</feature>
<keyword evidence="6 7" id="KW-0472">Membrane</keyword>
<reference evidence="9 10" key="1">
    <citation type="submission" date="2017-03" db="EMBL/GenBank/DDBJ databases">
        <title>Draft Genome sequence of Marispirochaeta sp. strain JC444.</title>
        <authorList>
            <person name="Shivani Y."/>
            <person name="Subhash Y."/>
            <person name="Sasikala C."/>
            <person name="Ramana C."/>
        </authorList>
    </citation>
    <scope>NUCLEOTIDE SEQUENCE [LARGE SCALE GENOMIC DNA]</scope>
    <source>
        <strain evidence="9 10">JC444</strain>
    </source>
</reference>
<evidence type="ECO:0000259" key="8">
    <source>
        <dbReference type="Pfam" id="PF06808"/>
    </source>
</evidence>
<comment type="subcellular location">
    <subcellularLocation>
        <location evidence="1">Cell inner membrane</location>
        <topology evidence="1">Multi-pass membrane protein</topology>
    </subcellularLocation>
</comment>